<reference evidence="1" key="1">
    <citation type="submission" date="2018-05" db="EMBL/GenBank/DDBJ databases">
        <title>Draft genome of Mucuna pruriens seed.</title>
        <authorList>
            <person name="Nnadi N.E."/>
            <person name="Vos R."/>
            <person name="Hasami M.H."/>
            <person name="Devisetty U.K."/>
            <person name="Aguiy J.C."/>
        </authorList>
    </citation>
    <scope>NUCLEOTIDE SEQUENCE [LARGE SCALE GENOMIC DNA]</scope>
    <source>
        <strain evidence="1">JCA_2017</strain>
    </source>
</reference>
<dbReference type="EMBL" id="QJKJ01002744">
    <property type="protein sequence ID" value="RDY01549.1"/>
    <property type="molecule type" value="Genomic_DNA"/>
</dbReference>
<dbReference type="Proteomes" id="UP000257109">
    <property type="component" value="Unassembled WGS sequence"/>
</dbReference>
<sequence>MGLSNLGFSAHPVFDMTTPPRGGDLLIVFADRGVFSIVDAHCTVACSNGGRVLLLTAQPETGSCVKHANAVAYVAMQTTDDDADAAGNVKSRPLLPMGSVYEAALFVLFEMMIVYKLGESQEAVRSHHTNLG</sequence>
<dbReference type="Gene3D" id="3.40.50.10490">
    <property type="entry name" value="Glucose-6-phosphate isomerase like protein, domain 1"/>
    <property type="match status" value="1"/>
</dbReference>
<accession>A0A371HFJ8</accession>
<organism evidence="1 2">
    <name type="scientific">Mucuna pruriens</name>
    <name type="common">Velvet bean</name>
    <name type="synonym">Dolichos pruriens</name>
    <dbReference type="NCBI Taxonomy" id="157652"/>
    <lineage>
        <taxon>Eukaryota</taxon>
        <taxon>Viridiplantae</taxon>
        <taxon>Streptophyta</taxon>
        <taxon>Embryophyta</taxon>
        <taxon>Tracheophyta</taxon>
        <taxon>Spermatophyta</taxon>
        <taxon>Magnoliopsida</taxon>
        <taxon>eudicotyledons</taxon>
        <taxon>Gunneridae</taxon>
        <taxon>Pentapetalae</taxon>
        <taxon>rosids</taxon>
        <taxon>fabids</taxon>
        <taxon>Fabales</taxon>
        <taxon>Fabaceae</taxon>
        <taxon>Papilionoideae</taxon>
        <taxon>50 kb inversion clade</taxon>
        <taxon>NPAAA clade</taxon>
        <taxon>indigoferoid/millettioid clade</taxon>
        <taxon>Phaseoleae</taxon>
        <taxon>Mucuna</taxon>
    </lineage>
</organism>
<name>A0A371HFJ8_MUCPR</name>
<keyword evidence="2" id="KW-1185">Reference proteome</keyword>
<proteinExistence type="predicted"/>
<evidence type="ECO:0000313" key="2">
    <source>
        <dbReference type="Proteomes" id="UP000257109"/>
    </source>
</evidence>
<protein>
    <submittedName>
        <fullName evidence="1">HxlB</fullName>
    </submittedName>
</protein>
<gene>
    <name evidence="1" type="primary">hxlB</name>
    <name evidence="1" type="ORF">CR513_15105</name>
</gene>
<comment type="caution">
    <text evidence="1">The sequence shown here is derived from an EMBL/GenBank/DDBJ whole genome shotgun (WGS) entry which is preliminary data.</text>
</comment>
<dbReference type="AlphaFoldDB" id="A0A371HFJ8"/>
<dbReference type="OrthoDB" id="1915377at2759"/>
<dbReference type="STRING" id="157652.A0A371HFJ8"/>
<dbReference type="PANTHER" id="PTHR43443:SF1">
    <property type="entry name" value="3-HEXULOSE-6-PHOSPHATE ISOMERASE"/>
    <property type="match status" value="1"/>
</dbReference>
<dbReference type="PANTHER" id="PTHR43443">
    <property type="entry name" value="3-HEXULOSE-6-PHOSPHATE ISOMERASE"/>
    <property type="match status" value="1"/>
</dbReference>
<dbReference type="InterPro" id="IPR017552">
    <property type="entry name" value="PHI/rmpB"/>
</dbReference>
<dbReference type="GO" id="GO:0016853">
    <property type="term" value="F:isomerase activity"/>
    <property type="evidence" value="ECO:0007669"/>
    <property type="project" value="InterPro"/>
</dbReference>
<evidence type="ECO:0000313" key="1">
    <source>
        <dbReference type="EMBL" id="RDY01549.1"/>
    </source>
</evidence>
<feature type="non-terminal residue" evidence="1">
    <location>
        <position position="1"/>
    </location>
</feature>